<keyword evidence="2" id="KW-1185">Reference proteome</keyword>
<comment type="caution">
    <text evidence="1">The sequence shown here is derived from an EMBL/GenBank/DDBJ whole genome shotgun (WGS) entry which is preliminary data.</text>
</comment>
<name>A0AAV1KUP7_9NEOP</name>
<sequence length="397" mass="43605">MSLSDLKHSLRKLEFPACSKEALIKIEQLLVGRAAPTSKQLDIAMEIISEFVFCDADRRGGRRGGGLNPLQELQLIDIICDYLSACSNETTKNTIFLSLFGGMENQRKLKILSILASMAVSASSTPVLLAVGVWLQQMGCSSPQSLQLVENIIRDHFYLNTTNLTALKSLASTAPQFVCNFITAVTELYMQETQKPIKLPPKNLLEVITFWVYSTPTLCMSAQLNAAALPSGAIPMAAVTPLAGLVRWCAFAPLYIDEDAEMLEIPPKKIKIEGERGALKTVKAQSESQLYIQLQLGLLQSLRAWRRRGPPAAVAAQRVTALLPAVREYAQRLLDRGCKINTDQKLQDCLDRIGQAVQVALANGCVYGNISSLLASLDTLPENRLLRIVIKTHQQAI</sequence>
<dbReference type="Pfam" id="PF14964">
    <property type="entry name" value="INTS15"/>
    <property type="match status" value="1"/>
</dbReference>
<dbReference type="EMBL" id="CAVLGL010000080">
    <property type="protein sequence ID" value="CAK1585852.1"/>
    <property type="molecule type" value="Genomic_DNA"/>
</dbReference>
<evidence type="ECO:0000313" key="2">
    <source>
        <dbReference type="Proteomes" id="UP001314205"/>
    </source>
</evidence>
<evidence type="ECO:0000313" key="1">
    <source>
        <dbReference type="EMBL" id="CAK1585852.1"/>
    </source>
</evidence>
<protein>
    <submittedName>
        <fullName evidence="1">Uncharacterized protein</fullName>
    </submittedName>
</protein>
<dbReference type="PANTHER" id="PTHR14540">
    <property type="entry name" value="INTEGRATOR COMPLEX SUBUNIT 15"/>
    <property type="match status" value="1"/>
</dbReference>
<accession>A0AAV1KUP7</accession>
<dbReference type="AlphaFoldDB" id="A0AAV1KUP7"/>
<dbReference type="Proteomes" id="UP001314205">
    <property type="component" value="Unassembled WGS sequence"/>
</dbReference>
<reference evidence="1 2" key="1">
    <citation type="submission" date="2023-11" db="EMBL/GenBank/DDBJ databases">
        <authorList>
            <person name="Hedman E."/>
            <person name="Englund M."/>
            <person name="Stromberg M."/>
            <person name="Nyberg Akerstrom W."/>
            <person name="Nylinder S."/>
            <person name="Jareborg N."/>
            <person name="Kallberg Y."/>
            <person name="Kronander E."/>
        </authorList>
    </citation>
    <scope>NUCLEOTIDE SEQUENCE [LARGE SCALE GENOMIC DNA]</scope>
</reference>
<organism evidence="1 2">
    <name type="scientific">Parnassius mnemosyne</name>
    <name type="common">clouded apollo</name>
    <dbReference type="NCBI Taxonomy" id="213953"/>
    <lineage>
        <taxon>Eukaryota</taxon>
        <taxon>Metazoa</taxon>
        <taxon>Ecdysozoa</taxon>
        <taxon>Arthropoda</taxon>
        <taxon>Hexapoda</taxon>
        <taxon>Insecta</taxon>
        <taxon>Pterygota</taxon>
        <taxon>Neoptera</taxon>
        <taxon>Endopterygota</taxon>
        <taxon>Lepidoptera</taxon>
        <taxon>Glossata</taxon>
        <taxon>Ditrysia</taxon>
        <taxon>Papilionoidea</taxon>
        <taxon>Papilionidae</taxon>
        <taxon>Parnassiinae</taxon>
        <taxon>Parnassini</taxon>
        <taxon>Parnassius</taxon>
        <taxon>Driopa</taxon>
    </lineage>
</organism>
<gene>
    <name evidence="1" type="ORF">PARMNEM_LOCUS6880</name>
</gene>
<dbReference type="InterPro" id="IPR027844">
    <property type="entry name" value="INTS15"/>
</dbReference>
<proteinExistence type="predicted"/>
<dbReference type="PANTHER" id="PTHR14540:SF2">
    <property type="entry name" value="INTEGRATOR COMPLEX SUBUNIT 15"/>
    <property type="match status" value="1"/>
</dbReference>